<feature type="region of interest" description="Disordered" evidence="10">
    <location>
        <begin position="878"/>
        <end position="925"/>
    </location>
</feature>
<dbReference type="PANTHER" id="PTHR13923">
    <property type="entry name" value="SEC31-RELATED PROTEIN"/>
    <property type="match status" value="1"/>
</dbReference>
<comment type="subcellular location">
    <subcellularLocation>
        <location evidence="1">Endoplasmic reticulum</location>
    </subcellularLocation>
</comment>
<dbReference type="InterPro" id="IPR036322">
    <property type="entry name" value="WD40_repeat_dom_sf"/>
</dbReference>
<feature type="compositionally biased region" description="Polar residues" evidence="10">
    <location>
        <begin position="479"/>
        <end position="491"/>
    </location>
</feature>
<gene>
    <name evidence="11" type="ORF">CAUJ_LOCUS15737</name>
</gene>
<dbReference type="InterPro" id="IPR001680">
    <property type="entry name" value="WD40_rpt"/>
</dbReference>
<dbReference type="EMBL" id="CAJGYM010000208">
    <property type="protein sequence ID" value="CAD6199838.1"/>
    <property type="molecule type" value="Genomic_DNA"/>
</dbReference>
<proteinExistence type="inferred from homology"/>
<keyword evidence="8" id="KW-0653">Protein transport</keyword>
<evidence type="ECO:0000256" key="3">
    <source>
        <dbReference type="ARBA" id="ARBA00022448"/>
    </source>
</evidence>
<keyword evidence="6" id="KW-0256">Endoplasmic reticulum</keyword>
<feature type="region of interest" description="Disordered" evidence="10">
    <location>
        <begin position="736"/>
        <end position="807"/>
    </location>
</feature>
<reference evidence="11" key="1">
    <citation type="submission" date="2020-10" db="EMBL/GenBank/DDBJ databases">
        <authorList>
            <person name="Kikuchi T."/>
        </authorList>
    </citation>
    <scope>NUCLEOTIDE SEQUENCE</scope>
    <source>
        <strain evidence="11">NKZ352</strain>
    </source>
</reference>
<protein>
    <submittedName>
        <fullName evidence="11">Uncharacterized protein</fullName>
    </submittedName>
</protein>
<feature type="repeat" description="WD" evidence="9">
    <location>
        <begin position="117"/>
        <end position="158"/>
    </location>
</feature>
<dbReference type="GO" id="GO:0007029">
    <property type="term" value="P:endoplasmic reticulum organization"/>
    <property type="evidence" value="ECO:0007669"/>
    <property type="project" value="TreeGrafter"/>
</dbReference>
<dbReference type="OrthoDB" id="542917at2759"/>
<keyword evidence="12" id="KW-1185">Reference proteome</keyword>
<organism evidence="11 12">
    <name type="scientific">Caenorhabditis auriculariae</name>
    <dbReference type="NCBI Taxonomy" id="2777116"/>
    <lineage>
        <taxon>Eukaryota</taxon>
        <taxon>Metazoa</taxon>
        <taxon>Ecdysozoa</taxon>
        <taxon>Nematoda</taxon>
        <taxon>Chromadorea</taxon>
        <taxon>Rhabditida</taxon>
        <taxon>Rhabditina</taxon>
        <taxon>Rhabditomorpha</taxon>
        <taxon>Rhabditoidea</taxon>
        <taxon>Rhabditidae</taxon>
        <taxon>Peloderinae</taxon>
        <taxon>Caenorhabditis</taxon>
    </lineage>
</organism>
<feature type="repeat" description="WD" evidence="9">
    <location>
        <begin position="252"/>
        <end position="285"/>
    </location>
</feature>
<evidence type="ECO:0000256" key="10">
    <source>
        <dbReference type="SAM" id="MobiDB-lite"/>
    </source>
</evidence>
<evidence type="ECO:0000256" key="7">
    <source>
        <dbReference type="ARBA" id="ARBA00022892"/>
    </source>
</evidence>
<keyword evidence="7" id="KW-0931">ER-Golgi transport</keyword>
<evidence type="ECO:0000313" key="12">
    <source>
        <dbReference type="Proteomes" id="UP000835052"/>
    </source>
</evidence>
<evidence type="ECO:0000256" key="5">
    <source>
        <dbReference type="ARBA" id="ARBA00022737"/>
    </source>
</evidence>
<dbReference type="GO" id="GO:0015031">
    <property type="term" value="P:protein transport"/>
    <property type="evidence" value="ECO:0007669"/>
    <property type="project" value="UniProtKB-KW"/>
</dbReference>
<comment type="caution">
    <text evidence="11">The sequence shown here is derived from an EMBL/GenBank/DDBJ whole genome shotgun (WGS) entry which is preliminary data.</text>
</comment>
<evidence type="ECO:0000313" key="11">
    <source>
        <dbReference type="EMBL" id="CAD6199838.1"/>
    </source>
</evidence>
<dbReference type="Proteomes" id="UP000835052">
    <property type="component" value="Unassembled WGS sequence"/>
</dbReference>
<keyword evidence="3" id="KW-0813">Transport</keyword>
<feature type="region of interest" description="Disordered" evidence="10">
    <location>
        <begin position="459"/>
        <end position="491"/>
    </location>
</feature>
<dbReference type="InterPro" id="IPR040251">
    <property type="entry name" value="SEC31-like"/>
</dbReference>
<evidence type="ECO:0000256" key="2">
    <source>
        <dbReference type="ARBA" id="ARBA00009358"/>
    </source>
</evidence>
<evidence type="ECO:0000256" key="1">
    <source>
        <dbReference type="ARBA" id="ARBA00004240"/>
    </source>
</evidence>
<evidence type="ECO:0000256" key="8">
    <source>
        <dbReference type="ARBA" id="ARBA00022927"/>
    </source>
</evidence>
<dbReference type="GO" id="GO:0030127">
    <property type="term" value="C:COPII vesicle coat"/>
    <property type="evidence" value="ECO:0007669"/>
    <property type="project" value="TreeGrafter"/>
</dbReference>
<dbReference type="PROSITE" id="PS50082">
    <property type="entry name" value="WD_REPEATS_2"/>
    <property type="match status" value="2"/>
</dbReference>
<evidence type="ECO:0000256" key="4">
    <source>
        <dbReference type="ARBA" id="ARBA00022574"/>
    </source>
</evidence>
<evidence type="ECO:0000256" key="6">
    <source>
        <dbReference type="ARBA" id="ARBA00022824"/>
    </source>
</evidence>
<dbReference type="GO" id="GO:0070971">
    <property type="term" value="C:endoplasmic reticulum exit site"/>
    <property type="evidence" value="ECO:0007669"/>
    <property type="project" value="TreeGrafter"/>
</dbReference>
<keyword evidence="5" id="KW-0677">Repeat</keyword>
<sequence>MSAKLYSRPGVFAWSPRGNDSKGLIVADFAQYFDANAGNVQPKIEFLSSSDLFGKVELSPTASVNTNYRFNELCWANSGGDQHLGGIVAGGTEDGTVVFFDAFALINESKLEIISARRDHHGHVLSVDSSADGRWVTSGAGSGQLLLWDLANLASPYSPGVANFQDQVKVIRWCGKVDTIFASASAHRVSVWDIRRHGAPILEFAENPGCDWATLSWNPKNANTLLVGSQSQTNPVIQLWDLRYATAPLNEFRLHQRGVTSIDWHTADDRLAMSAGLDGQILIWNPENGQIHGGLGSLQGDWIKAVRWSRAQPAQLAVQYFRHPTQICSLDSLGTPQQGMEVLAPKLSESLVPSWISAPTVGSSLAMGCRHVTHWRSFDIPSQKFVFNVEVETAFVDEELLSTIETFQRAHENNGLDGFYEDMAMTTKDEVDQLSWLFLSQVKNQSRSGLLKLLGFGEPDTTTESTSDATTSSTERSEVSPTCSTYSDERNSPSLALTVNRVDFSTLEDDGWKLLDCSVNGDHKKVIEELCRRGCYFEAAYYSMRYNLQHQVLQTYLESDTPTDPLGRLALFLGVSEKTKRTEGIKTRAIQSFPLTQWKRLLALVFAMEYSSFSVQNTMKKIGLHWLTTERKELAMLPFIIASDEENLLDANQHLPLESRVFQALGLKLSRVPTAYIGPKLAGVLREYALVLANNGIVESAWKLVADFGDCQEQEFLETRYALWHAAGGRECTGTYLPPNPWQPKTANTNTEATTNTASATSTSAVSSERVSQRTAPVYSPTTSIPPPPPGPRHSLTSLPTPSNPGLVPMPPSSMFYQTPSWDHKPPPPSPRMPPQAPIGPVTPGWNDPPPMMAKKVAPPPAPVMQMHWTPLEPSATGAFSPVMNNRGPPSLQVPSVYNSPSTGPPSNNTITTSSPSPAQKAPLAPLSPEDQLTMDQFYQLTSALLAASRAPATVNKAQEIQKRLHEELHRRFSEQRLSLPTRSALYYIADHTSKKTISKLRRRIWQSWLEVVEISLRSPRFCRRSNRCFSLYSANFPS</sequence>
<accession>A0A8S1HY52</accession>
<comment type="similarity">
    <text evidence="2">Belongs to the WD repeat SEC31 family.</text>
</comment>
<feature type="compositionally biased region" description="Low complexity" evidence="10">
    <location>
        <begin position="899"/>
        <end position="918"/>
    </location>
</feature>
<dbReference type="Gene3D" id="1.25.40.1030">
    <property type="match status" value="1"/>
</dbReference>
<dbReference type="Gene3D" id="2.130.10.10">
    <property type="entry name" value="YVTN repeat-like/Quinoprotein amine dehydrogenase"/>
    <property type="match status" value="1"/>
</dbReference>
<feature type="compositionally biased region" description="Low complexity" evidence="10">
    <location>
        <begin position="462"/>
        <end position="474"/>
    </location>
</feature>
<dbReference type="SUPFAM" id="SSF50978">
    <property type="entry name" value="WD40 repeat-like"/>
    <property type="match status" value="1"/>
</dbReference>
<dbReference type="PANTHER" id="PTHR13923:SF11">
    <property type="entry name" value="SECRETORY 31, ISOFORM D"/>
    <property type="match status" value="1"/>
</dbReference>
<name>A0A8S1HY52_9PELO</name>
<dbReference type="GO" id="GO:0090110">
    <property type="term" value="P:COPII-coated vesicle cargo loading"/>
    <property type="evidence" value="ECO:0007669"/>
    <property type="project" value="TreeGrafter"/>
</dbReference>
<keyword evidence="4 9" id="KW-0853">WD repeat</keyword>
<dbReference type="AlphaFoldDB" id="A0A8S1HY52"/>
<feature type="compositionally biased region" description="Low complexity" evidence="10">
    <location>
        <begin position="746"/>
        <end position="768"/>
    </location>
</feature>
<dbReference type="InterPro" id="IPR015943">
    <property type="entry name" value="WD40/YVTN_repeat-like_dom_sf"/>
</dbReference>
<dbReference type="GO" id="GO:0005198">
    <property type="term" value="F:structural molecule activity"/>
    <property type="evidence" value="ECO:0007669"/>
    <property type="project" value="TreeGrafter"/>
</dbReference>
<evidence type="ECO:0000256" key="9">
    <source>
        <dbReference type="PROSITE-ProRule" id="PRU00221"/>
    </source>
</evidence>
<dbReference type="SMART" id="SM00320">
    <property type="entry name" value="WD40"/>
    <property type="match status" value="5"/>
</dbReference>
<dbReference type="Pfam" id="PF00400">
    <property type="entry name" value="WD40"/>
    <property type="match status" value="2"/>
</dbReference>